<accession>A0A6A9K3T5</accession>
<proteinExistence type="predicted"/>
<organism evidence="1">
    <name type="scientific">Pseudomonas aeruginosa</name>
    <dbReference type="NCBI Taxonomy" id="287"/>
    <lineage>
        <taxon>Bacteria</taxon>
        <taxon>Pseudomonadati</taxon>
        <taxon>Pseudomonadota</taxon>
        <taxon>Gammaproteobacteria</taxon>
        <taxon>Pseudomonadales</taxon>
        <taxon>Pseudomonadaceae</taxon>
        <taxon>Pseudomonas</taxon>
    </lineage>
</organism>
<dbReference type="EMBL" id="WOAJ01000008">
    <property type="protein sequence ID" value="MUI60177.1"/>
    <property type="molecule type" value="Genomic_DNA"/>
</dbReference>
<reference evidence="1" key="1">
    <citation type="submission" date="2019-11" db="EMBL/GenBank/DDBJ databases">
        <title>Genomes of ocular Pseudomonas aeruginosa isolates.</title>
        <authorList>
            <person name="Khan M."/>
            <person name="Rice S.A."/>
            <person name="Willcox M.D.P."/>
            <person name="Stapleton F."/>
        </authorList>
    </citation>
    <scope>NUCLEOTIDE SEQUENCE</scope>
    <source>
        <strain evidence="1">PA206</strain>
    </source>
</reference>
<dbReference type="AlphaFoldDB" id="A0A6A9K3T5"/>
<gene>
    <name evidence="1" type="ORF">GNQ20_20425</name>
</gene>
<dbReference type="RefSeq" id="WP_153574651.1">
    <property type="nucleotide sequence ID" value="NZ_BSBA01000017.1"/>
</dbReference>
<protein>
    <submittedName>
        <fullName evidence="1">Uncharacterized protein</fullName>
    </submittedName>
</protein>
<sequence>MDTRTSLTLFQLTCLLGFTLWLSLALIDNLHGFASSRAAIGDGRF</sequence>
<comment type="caution">
    <text evidence="1">The sequence shown here is derived from an EMBL/GenBank/DDBJ whole genome shotgun (WGS) entry which is preliminary data.</text>
</comment>
<evidence type="ECO:0000313" key="1">
    <source>
        <dbReference type="EMBL" id="MUI60177.1"/>
    </source>
</evidence>
<name>A0A6A9K3T5_PSEAI</name>